<dbReference type="GO" id="GO:1990904">
    <property type="term" value="C:ribonucleoprotein complex"/>
    <property type="evidence" value="ECO:0007669"/>
    <property type="project" value="UniProtKB-KW"/>
</dbReference>
<dbReference type="GO" id="GO:0006412">
    <property type="term" value="P:translation"/>
    <property type="evidence" value="ECO:0007669"/>
    <property type="project" value="InterPro"/>
</dbReference>
<dbReference type="InterPro" id="IPR008991">
    <property type="entry name" value="Translation_prot_SH3-like_sf"/>
</dbReference>
<dbReference type="Proteomes" id="UP000095283">
    <property type="component" value="Unplaced"/>
</dbReference>
<name>A0A1I7XPV7_HETBA</name>
<evidence type="ECO:0000313" key="4">
    <source>
        <dbReference type="Proteomes" id="UP000095283"/>
    </source>
</evidence>
<organism evidence="4 5">
    <name type="scientific">Heterorhabditis bacteriophora</name>
    <name type="common">Entomopathogenic nematode worm</name>
    <dbReference type="NCBI Taxonomy" id="37862"/>
    <lineage>
        <taxon>Eukaryota</taxon>
        <taxon>Metazoa</taxon>
        <taxon>Ecdysozoa</taxon>
        <taxon>Nematoda</taxon>
        <taxon>Chromadorea</taxon>
        <taxon>Rhabditida</taxon>
        <taxon>Rhabditina</taxon>
        <taxon>Rhabditomorpha</taxon>
        <taxon>Strongyloidea</taxon>
        <taxon>Heterorhabditidae</taxon>
        <taxon>Heterorhabditis</taxon>
    </lineage>
</organism>
<evidence type="ECO:0000256" key="2">
    <source>
        <dbReference type="ARBA" id="ARBA00022980"/>
    </source>
</evidence>
<proteinExistence type="inferred from homology"/>
<keyword evidence="3" id="KW-0687">Ribonucleoprotein</keyword>
<sequence length="270" mass="31486">MFLSRTVRIPRKPFSELDYARHMPKDLFPGSLNTLMNFISWENNYLFCRLSNKFIEPIRPKNKRMADDQWTFFPGDLVQVSISLLFLLLHVLHTLQIMVGKDKGRQGTVNVVSRDTSEVLVEGMHCKFESVGNENLGVSDIARLVLHYFIIKYFIRILSLKGIFQAISHLSNTIKISFEFFSWKEQPLSVRDNHVKLLDPNDKEPCDANNVINVICFRWILDDTECTNKDTPASEVLKRTYVPKLASFEEEISQEMGLDDERQLKPSYWY</sequence>
<dbReference type="SUPFAM" id="SSF50104">
    <property type="entry name" value="Translation proteins SH3-like domain"/>
    <property type="match status" value="1"/>
</dbReference>
<accession>A0A1I7XPV7</accession>
<dbReference type="AlphaFoldDB" id="A0A1I7XPV7"/>
<dbReference type="InterPro" id="IPR003256">
    <property type="entry name" value="Ribosomal_uL24"/>
</dbReference>
<keyword evidence="4" id="KW-1185">Reference proteome</keyword>
<evidence type="ECO:0000313" key="5">
    <source>
        <dbReference type="WBParaSite" id="Hba_19374"/>
    </source>
</evidence>
<dbReference type="Gene3D" id="2.30.30.30">
    <property type="match status" value="1"/>
</dbReference>
<reference evidence="5" key="1">
    <citation type="submission" date="2016-11" db="UniProtKB">
        <authorList>
            <consortium name="WormBaseParasite"/>
        </authorList>
    </citation>
    <scope>IDENTIFICATION</scope>
</reference>
<dbReference type="GO" id="GO:0003735">
    <property type="term" value="F:structural constituent of ribosome"/>
    <property type="evidence" value="ECO:0007669"/>
    <property type="project" value="InterPro"/>
</dbReference>
<dbReference type="InterPro" id="IPR014722">
    <property type="entry name" value="Rib_uL2_dom2"/>
</dbReference>
<dbReference type="InterPro" id="IPR041988">
    <property type="entry name" value="Ribosomal_uL24_KOW"/>
</dbReference>
<dbReference type="GO" id="GO:0005840">
    <property type="term" value="C:ribosome"/>
    <property type="evidence" value="ECO:0007669"/>
    <property type="project" value="UniProtKB-KW"/>
</dbReference>
<comment type="similarity">
    <text evidence="1">Belongs to the universal ribosomal protein uL24 family.</text>
</comment>
<evidence type="ECO:0000256" key="3">
    <source>
        <dbReference type="ARBA" id="ARBA00023274"/>
    </source>
</evidence>
<keyword evidence="2" id="KW-0689">Ribosomal protein</keyword>
<evidence type="ECO:0000256" key="1">
    <source>
        <dbReference type="ARBA" id="ARBA00010618"/>
    </source>
</evidence>
<protein>
    <submittedName>
        <fullName evidence="5">DUF3403 domain-containing protein</fullName>
    </submittedName>
</protein>
<dbReference type="PANTHER" id="PTHR12903">
    <property type="entry name" value="MITOCHONDRIAL RIBOSOMAL PROTEIN L24"/>
    <property type="match status" value="1"/>
</dbReference>
<dbReference type="CDD" id="cd06089">
    <property type="entry name" value="KOW_RPL26"/>
    <property type="match status" value="1"/>
</dbReference>
<dbReference type="WBParaSite" id="Hba_19374">
    <property type="protein sequence ID" value="Hba_19374"/>
    <property type="gene ID" value="Hba_19374"/>
</dbReference>
<dbReference type="GO" id="GO:0003723">
    <property type="term" value="F:RNA binding"/>
    <property type="evidence" value="ECO:0007669"/>
    <property type="project" value="InterPro"/>
</dbReference>